<feature type="domain" description="WCX" evidence="2">
    <location>
        <begin position="241"/>
        <end position="316"/>
    </location>
</feature>
<dbReference type="PANTHER" id="PTHR34580:SF3">
    <property type="entry name" value="PROTEIN PAFB"/>
    <property type="match status" value="1"/>
</dbReference>
<name>A0A1W9KP95_9BURK</name>
<accession>A0A1W9KP95</accession>
<evidence type="ECO:0000313" key="3">
    <source>
        <dbReference type="EMBL" id="OQW85980.1"/>
    </source>
</evidence>
<dbReference type="Proteomes" id="UP000192505">
    <property type="component" value="Unassembled WGS sequence"/>
</dbReference>
<dbReference type="PROSITE" id="PS52050">
    <property type="entry name" value="WYL"/>
    <property type="match status" value="1"/>
</dbReference>
<evidence type="ECO:0000259" key="1">
    <source>
        <dbReference type="Pfam" id="PF13280"/>
    </source>
</evidence>
<organism evidence="3 4">
    <name type="scientific">Rhodoferax ferrireducens</name>
    <dbReference type="NCBI Taxonomy" id="192843"/>
    <lineage>
        <taxon>Bacteria</taxon>
        <taxon>Pseudomonadati</taxon>
        <taxon>Pseudomonadota</taxon>
        <taxon>Betaproteobacteria</taxon>
        <taxon>Burkholderiales</taxon>
        <taxon>Comamonadaceae</taxon>
        <taxon>Rhodoferax</taxon>
    </lineage>
</organism>
<evidence type="ECO:0000259" key="2">
    <source>
        <dbReference type="Pfam" id="PF25583"/>
    </source>
</evidence>
<protein>
    <submittedName>
        <fullName evidence="3">Uncharacterized protein</fullName>
    </submittedName>
</protein>
<reference evidence="3 4" key="1">
    <citation type="submission" date="2017-01" db="EMBL/GenBank/DDBJ databases">
        <title>Novel large sulfur bacteria in the metagenomes of groundwater-fed chemosynthetic microbial mats in the Lake Huron basin.</title>
        <authorList>
            <person name="Sharrar A.M."/>
            <person name="Flood B.E."/>
            <person name="Bailey J.V."/>
            <person name="Jones D.S."/>
            <person name="Biddanda B."/>
            <person name="Ruberg S.A."/>
            <person name="Marcus D.N."/>
            <person name="Dick G.J."/>
        </authorList>
    </citation>
    <scope>NUCLEOTIDE SEQUENCE [LARGE SCALE GENOMIC DNA]</scope>
    <source>
        <strain evidence="3">A7</strain>
    </source>
</reference>
<dbReference type="AlphaFoldDB" id="A0A1W9KP95"/>
<dbReference type="Pfam" id="PF13280">
    <property type="entry name" value="WYL"/>
    <property type="match status" value="1"/>
</dbReference>
<dbReference type="PANTHER" id="PTHR34580">
    <property type="match status" value="1"/>
</dbReference>
<gene>
    <name evidence="3" type="ORF">BWK72_19455</name>
</gene>
<evidence type="ECO:0000313" key="4">
    <source>
        <dbReference type="Proteomes" id="UP000192505"/>
    </source>
</evidence>
<dbReference type="Gene3D" id="1.10.10.10">
    <property type="entry name" value="Winged helix-like DNA-binding domain superfamily/Winged helix DNA-binding domain"/>
    <property type="match status" value="1"/>
</dbReference>
<dbReference type="InterPro" id="IPR051534">
    <property type="entry name" value="CBASS_pafABC_assoc_protein"/>
</dbReference>
<proteinExistence type="predicted"/>
<dbReference type="Pfam" id="PF25583">
    <property type="entry name" value="WCX"/>
    <property type="match status" value="1"/>
</dbReference>
<feature type="domain" description="WYL" evidence="1">
    <location>
        <begin position="143"/>
        <end position="208"/>
    </location>
</feature>
<dbReference type="InterPro" id="IPR026881">
    <property type="entry name" value="WYL_dom"/>
</dbReference>
<sequence length="320" mass="37252">MSDSARLYAYKALFEAKRLVTRADMMEVAEVSLATFKRDIAKLRDQMGMPILFDHDRGGYYLDRNNQSTEMPGLWFSPEELVALLTIQRLIEQLEPGLVGLKLRPIQKKLSELLRAKGLGEEEIARRVRMTFAGKRHIELKSFEQIALATISRKRIRMNHLNRQRSERIERVISPQTLVHYRDNWYVDAWCHLRNELRSFSLDVIDDVGILDEQAKDVDEAELRRVTRASYGIFAGQPTDWAVLRFSKHRAQWVEGEQWHPQQMAAREPDGSYLLKIPYSDDRELLGDILRFGSDVQVLEPKELRSKVQRTLLEAAAKYI</sequence>
<dbReference type="InterPro" id="IPR057727">
    <property type="entry name" value="WCX_dom"/>
</dbReference>
<dbReference type="EMBL" id="MTEI01000026">
    <property type="protein sequence ID" value="OQW85980.1"/>
    <property type="molecule type" value="Genomic_DNA"/>
</dbReference>
<comment type="caution">
    <text evidence="3">The sequence shown here is derived from an EMBL/GenBank/DDBJ whole genome shotgun (WGS) entry which is preliminary data.</text>
</comment>
<dbReference type="InterPro" id="IPR036388">
    <property type="entry name" value="WH-like_DNA-bd_sf"/>
</dbReference>